<feature type="region of interest" description="Disordered" evidence="11">
    <location>
        <begin position="299"/>
        <end position="365"/>
    </location>
</feature>
<feature type="compositionally biased region" description="Low complexity" evidence="11">
    <location>
        <begin position="160"/>
        <end position="175"/>
    </location>
</feature>
<name>A0A2T6ZPV2_TUBBO</name>
<dbReference type="InterPro" id="IPR000679">
    <property type="entry name" value="Znf_GATA"/>
</dbReference>
<dbReference type="Gene3D" id="3.30.50.10">
    <property type="entry name" value="Erythroid Transcription Factor GATA-1, subunit A"/>
    <property type="match status" value="2"/>
</dbReference>
<organism evidence="13 14">
    <name type="scientific">Tuber borchii</name>
    <name type="common">White truffle</name>
    <dbReference type="NCBI Taxonomy" id="42251"/>
    <lineage>
        <taxon>Eukaryota</taxon>
        <taxon>Fungi</taxon>
        <taxon>Dikarya</taxon>
        <taxon>Ascomycota</taxon>
        <taxon>Pezizomycotina</taxon>
        <taxon>Pezizomycetes</taxon>
        <taxon>Pezizales</taxon>
        <taxon>Tuberaceae</taxon>
        <taxon>Tuber</taxon>
    </lineage>
</organism>
<feature type="compositionally biased region" description="Polar residues" evidence="11">
    <location>
        <begin position="77"/>
        <end position="90"/>
    </location>
</feature>
<dbReference type="GO" id="GO:0045944">
    <property type="term" value="P:positive regulation of transcription by RNA polymerase II"/>
    <property type="evidence" value="ECO:0007669"/>
    <property type="project" value="TreeGrafter"/>
</dbReference>
<dbReference type="InterPro" id="IPR039355">
    <property type="entry name" value="Transcription_factor_GATA"/>
</dbReference>
<dbReference type="STRING" id="42251.A0A2T6ZPV2"/>
<dbReference type="InterPro" id="IPR013088">
    <property type="entry name" value="Znf_NHR/GATA"/>
</dbReference>
<feature type="compositionally biased region" description="Polar residues" evidence="11">
    <location>
        <begin position="536"/>
        <end position="572"/>
    </location>
</feature>
<dbReference type="CDD" id="cd00202">
    <property type="entry name" value="ZnF_GATA"/>
    <property type="match status" value="2"/>
</dbReference>
<dbReference type="GO" id="GO:0000122">
    <property type="term" value="P:negative regulation of transcription by RNA polymerase II"/>
    <property type="evidence" value="ECO:0007669"/>
    <property type="project" value="TreeGrafter"/>
</dbReference>
<keyword evidence="14" id="KW-1185">Reference proteome</keyword>
<dbReference type="AlphaFoldDB" id="A0A2T6ZPV2"/>
<protein>
    <recommendedName>
        <fullName evidence="12">GATA-type domain-containing protein</fullName>
    </recommendedName>
</protein>
<evidence type="ECO:0000256" key="8">
    <source>
        <dbReference type="ARBA" id="ARBA00023242"/>
    </source>
</evidence>
<keyword evidence="6" id="KW-0805">Transcription regulation</keyword>
<keyword evidence="5" id="KW-0862">Zinc</keyword>
<sequence>MPGKLLPNPLAMASSTSTAGVTTVAASAPVVIPSSPSPTTNLPTTTTTAATQPPPPPTLPSPTLELAATLAIDTQPNTDTLETSTSNMSVQDHDRDATVDSISQRVSMTLQEHAQHAQQSIKQQQDLQQLQQVAQQQQQQQSQNQLSSQLQPQPPPPPQQQQQQQRRQIQQQIQQEASPGPSGGQVCSNCGTARTPLWRRAPDGQTICNACGLYLKARNQSRPTNLKRPPHGSTIGSLQSSLGATYVAADQVASGTCPGGGRCNGTGGAEGCNGCPAYNNRVSKAAQFTVAASASENGIPMDPALTSQDTASPCPSTPAQQTQQQQQQQQTQRQQTQQAQQSRRASQPQRPSQIRQPYTQATVVRTGSPTNTTVVVACQNCGTTITPLWRRNESGHTICNACGLYHKLHGVHRPETMKKSVIKRRKRVVIPVNGNNNTAPAPAPAAAPGNEFHQQLSAQTPTPAGRADSFSVVQQQGQQGQHGLQPTDVSDDDMVMTDANGNSLRQRQLQHPDPEQRQYPPLVDFTGAFRQDKTDNNAPASSTEADSNQTSIPSDLSNSSAAVLAQLSTGHPSQPRKRSLSVAEADGDNQRTHSINSILNPHGQMSNVPIEPSLLALGTGSSETILTEEQKKQLLLQRKNDLERESKRIKAEMEECDQELEKLETAASATPGADQVVIMANGISTAGGF</sequence>
<dbReference type="GO" id="GO:0000978">
    <property type="term" value="F:RNA polymerase II cis-regulatory region sequence-specific DNA binding"/>
    <property type="evidence" value="ECO:0007669"/>
    <property type="project" value="TreeGrafter"/>
</dbReference>
<evidence type="ECO:0000256" key="4">
    <source>
        <dbReference type="ARBA" id="ARBA00022771"/>
    </source>
</evidence>
<evidence type="ECO:0000256" key="3">
    <source>
        <dbReference type="ARBA" id="ARBA00022737"/>
    </source>
</evidence>
<comment type="caution">
    <text evidence="13">The sequence shown here is derived from an EMBL/GenBank/DDBJ whole genome shotgun (WGS) entry which is preliminary data.</text>
</comment>
<evidence type="ECO:0000256" key="2">
    <source>
        <dbReference type="ARBA" id="ARBA00022723"/>
    </source>
</evidence>
<feature type="region of interest" description="Disordered" evidence="11">
    <location>
        <begin position="529"/>
        <end position="604"/>
    </location>
</feature>
<dbReference type="PRINTS" id="PR00619">
    <property type="entry name" value="GATAZNFINGER"/>
</dbReference>
<keyword evidence="10" id="KW-0175">Coiled coil</keyword>
<feature type="region of interest" description="Disordered" evidence="11">
    <location>
        <begin position="1"/>
        <end position="62"/>
    </location>
</feature>
<reference evidence="13 14" key="1">
    <citation type="submission" date="2017-04" db="EMBL/GenBank/DDBJ databases">
        <title>Draft genome sequence of Tuber borchii Vittad., a whitish edible truffle.</title>
        <authorList>
            <consortium name="DOE Joint Genome Institute"/>
            <person name="Murat C."/>
            <person name="Kuo A."/>
            <person name="Barry K.W."/>
            <person name="Clum A."/>
            <person name="Dockter R.B."/>
            <person name="Fauchery L."/>
            <person name="Iotti M."/>
            <person name="Kohler A."/>
            <person name="Labutti K."/>
            <person name="Lindquist E.A."/>
            <person name="Lipzen A."/>
            <person name="Ohm R.A."/>
            <person name="Wang M."/>
            <person name="Grigoriev I.V."/>
            <person name="Zambonelli A."/>
            <person name="Martin F.M."/>
        </authorList>
    </citation>
    <scope>NUCLEOTIDE SEQUENCE [LARGE SCALE GENOMIC DNA]</scope>
    <source>
        <strain evidence="13 14">Tbo3840</strain>
    </source>
</reference>
<keyword evidence="4 9" id="KW-0863">Zinc-finger</keyword>
<evidence type="ECO:0000256" key="7">
    <source>
        <dbReference type="ARBA" id="ARBA00023163"/>
    </source>
</evidence>
<keyword evidence="3" id="KW-0677">Repeat</keyword>
<dbReference type="PROSITE" id="PS50114">
    <property type="entry name" value="GATA_ZN_FINGER_2"/>
    <property type="match status" value="2"/>
</dbReference>
<gene>
    <name evidence="13" type="ORF">B9Z19DRAFT_1065807</name>
</gene>
<dbReference type="GO" id="GO:0008270">
    <property type="term" value="F:zinc ion binding"/>
    <property type="evidence" value="ECO:0007669"/>
    <property type="project" value="UniProtKB-KW"/>
</dbReference>
<evidence type="ECO:0000256" key="10">
    <source>
        <dbReference type="SAM" id="Coils"/>
    </source>
</evidence>
<dbReference type="PANTHER" id="PTHR10071">
    <property type="entry name" value="TRANSCRIPTION FACTOR GATA FAMILY MEMBER"/>
    <property type="match status" value="1"/>
</dbReference>
<evidence type="ECO:0000256" key="5">
    <source>
        <dbReference type="ARBA" id="ARBA00022833"/>
    </source>
</evidence>
<accession>A0A2T6ZPV2</accession>
<feature type="compositionally biased region" description="Low complexity" evidence="11">
    <location>
        <begin position="474"/>
        <end position="488"/>
    </location>
</feature>
<feature type="compositionally biased region" description="Polar residues" evidence="11">
    <location>
        <begin position="305"/>
        <end position="314"/>
    </location>
</feature>
<comment type="subcellular location">
    <subcellularLocation>
        <location evidence="1">Nucleus</location>
    </subcellularLocation>
</comment>
<dbReference type="SUPFAM" id="SSF57716">
    <property type="entry name" value="Glucocorticoid receptor-like (DNA-binding domain)"/>
    <property type="match status" value="2"/>
</dbReference>
<dbReference type="Pfam" id="PF00320">
    <property type="entry name" value="GATA"/>
    <property type="match status" value="2"/>
</dbReference>
<dbReference type="OrthoDB" id="515401at2759"/>
<dbReference type="GO" id="GO:0005634">
    <property type="term" value="C:nucleus"/>
    <property type="evidence" value="ECO:0007669"/>
    <property type="project" value="UniProtKB-SubCell"/>
</dbReference>
<keyword evidence="8" id="KW-0539">Nucleus</keyword>
<dbReference type="Proteomes" id="UP000244722">
    <property type="component" value="Unassembled WGS sequence"/>
</dbReference>
<feature type="compositionally biased region" description="Polar residues" evidence="11">
    <location>
        <begin position="452"/>
        <end position="462"/>
    </location>
</feature>
<dbReference type="GO" id="GO:0034757">
    <property type="term" value="P:negative regulation of iron ion transport"/>
    <property type="evidence" value="ECO:0007669"/>
    <property type="project" value="UniProtKB-ARBA"/>
</dbReference>
<keyword evidence="7" id="KW-0804">Transcription</keyword>
<keyword evidence="2" id="KW-0479">Metal-binding</keyword>
<dbReference type="PROSITE" id="PS00344">
    <property type="entry name" value="GATA_ZN_FINGER_1"/>
    <property type="match status" value="2"/>
</dbReference>
<dbReference type="FunFam" id="3.30.50.10:FF:000039">
    <property type="entry name" value="Siderophore transcription factor SreA"/>
    <property type="match status" value="1"/>
</dbReference>
<dbReference type="GO" id="GO:0006879">
    <property type="term" value="P:intracellular iron ion homeostasis"/>
    <property type="evidence" value="ECO:0007669"/>
    <property type="project" value="UniProtKB-ARBA"/>
</dbReference>
<feature type="compositionally biased region" description="Polar residues" evidence="11">
    <location>
        <begin position="592"/>
        <end position="604"/>
    </location>
</feature>
<dbReference type="EMBL" id="NESQ01000151">
    <property type="protein sequence ID" value="PUU77496.1"/>
    <property type="molecule type" value="Genomic_DNA"/>
</dbReference>
<feature type="domain" description="GATA-type" evidence="12">
    <location>
        <begin position="181"/>
        <end position="238"/>
    </location>
</feature>
<feature type="region of interest" description="Disordered" evidence="11">
    <location>
        <begin position="432"/>
        <end position="498"/>
    </location>
</feature>
<proteinExistence type="predicted"/>
<dbReference type="SMART" id="SM00401">
    <property type="entry name" value="ZnF_GATA"/>
    <property type="match status" value="2"/>
</dbReference>
<evidence type="ECO:0000256" key="1">
    <source>
        <dbReference type="ARBA" id="ARBA00004123"/>
    </source>
</evidence>
<dbReference type="FunFam" id="3.30.50.10:FF:000007">
    <property type="entry name" value="Nitrogen regulatory AreA, N-terminal"/>
    <property type="match status" value="1"/>
</dbReference>
<feature type="compositionally biased region" description="Low complexity" evidence="11">
    <location>
        <begin position="135"/>
        <end position="151"/>
    </location>
</feature>
<feature type="coiled-coil region" evidence="10">
    <location>
        <begin position="625"/>
        <end position="666"/>
    </location>
</feature>
<evidence type="ECO:0000256" key="6">
    <source>
        <dbReference type="ARBA" id="ARBA00023015"/>
    </source>
</evidence>
<dbReference type="PANTHER" id="PTHR10071:SF335">
    <property type="entry name" value="IRON-SENSING TRANSCRIPTIONAL REPRESSOR-RELATED"/>
    <property type="match status" value="1"/>
</dbReference>
<evidence type="ECO:0000313" key="13">
    <source>
        <dbReference type="EMBL" id="PUU77496.1"/>
    </source>
</evidence>
<feature type="compositionally biased region" description="Low complexity" evidence="11">
    <location>
        <begin position="11"/>
        <end position="51"/>
    </location>
</feature>
<feature type="region of interest" description="Disordered" evidence="11">
    <location>
        <begin position="135"/>
        <end position="187"/>
    </location>
</feature>
<feature type="domain" description="GATA-type" evidence="12">
    <location>
        <begin position="378"/>
        <end position="425"/>
    </location>
</feature>
<feature type="region of interest" description="Disordered" evidence="11">
    <location>
        <begin position="77"/>
        <end position="97"/>
    </location>
</feature>
<feature type="compositionally biased region" description="Low complexity" evidence="11">
    <location>
        <begin position="317"/>
        <end position="353"/>
    </location>
</feature>
<evidence type="ECO:0000256" key="9">
    <source>
        <dbReference type="PROSITE-ProRule" id="PRU00094"/>
    </source>
</evidence>
<evidence type="ECO:0000259" key="12">
    <source>
        <dbReference type="PROSITE" id="PS50114"/>
    </source>
</evidence>
<evidence type="ECO:0000256" key="11">
    <source>
        <dbReference type="SAM" id="MobiDB-lite"/>
    </source>
</evidence>
<feature type="compositionally biased region" description="Polar residues" evidence="11">
    <location>
        <begin position="354"/>
        <end position="365"/>
    </location>
</feature>
<dbReference type="GO" id="GO:0000981">
    <property type="term" value="F:DNA-binding transcription factor activity, RNA polymerase II-specific"/>
    <property type="evidence" value="ECO:0007669"/>
    <property type="project" value="TreeGrafter"/>
</dbReference>
<evidence type="ECO:0000313" key="14">
    <source>
        <dbReference type="Proteomes" id="UP000244722"/>
    </source>
</evidence>